<evidence type="ECO:0000313" key="2">
    <source>
        <dbReference type="Proteomes" id="UP000004184"/>
    </source>
</evidence>
<dbReference type="Pfam" id="PF04237">
    <property type="entry name" value="YjbR"/>
    <property type="match status" value="1"/>
</dbReference>
<name>D9X8L5_STRVT</name>
<accession>D9X8L5</accession>
<dbReference type="eggNOG" id="COG3801">
    <property type="taxonomic scope" value="Bacteria"/>
</dbReference>
<proteinExistence type="predicted"/>
<dbReference type="STRING" id="591159.SSQG_06787"/>
<dbReference type="AlphaFoldDB" id="D9X8L5"/>
<dbReference type="Proteomes" id="UP000004184">
    <property type="component" value="Unassembled WGS sequence"/>
</dbReference>
<protein>
    <recommendedName>
        <fullName evidence="3">MmcQ/YjbR family DNA-binding protein</fullName>
    </recommendedName>
</protein>
<evidence type="ECO:0008006" key="3">
    <source>
        <dbReference type="Google" id="ProtNLM"/>
    </source>
</evidence>
<dbReference type="InterPro" id="IPR038056">
    <property type="entry name" value="YjbR-like_sf"/>
</dbReference>
<organism evidence="1 2">
    <name type="scientific">Streptomyces viridochromogenes (strain DSM 40736 / JCM 4977 / BCRC 1201 / Tue 494)</name>
    <dbReference type="NCBI Taxonomy" id="591159"/>
    <lineage>
        <taxon>Bacteria</taxon>
        <taxon>Bacillati</taxon>
        <taxon>Actinomycetota</taxon>
        <taxon>Actinomycetes</taxon>
        <taxon>Kitasatosporales</taxon>
        <taxon>Streptomycetaceae</taxon>
        <taxon>Streptomyces</taxon>
    </lineage>
</organism>
<dbReference type="HOGENOM" id="CLU_138549_3_0_11"/>
<dbReference type="EMBL" id="GG657757">
    <property type="protein sequence ID" value="EFL36269.1"/>
    <property type="molecule type" value="Genomic_DNA"/>
</dbReference>
<sequence>MSVAAANVPAMPDAEDVRRIALSLPDTTEKIAWSMPTFRVAGKMFATLPENETSIAVRCPKVERDELVLAEPGKFWIASHEAQFAWVRARLDALEGEGELRDILADSWRQAAPTRLLEAHPRLGLPATE</sequence>
<gene>
    <name evidence="1" type="ORF">SSQG_06787</name>
</gene>
<reference evidence="2" key="1">
    <citation type="submission" date="2009-02" db="EMBL/GenBank/DDBJ databases">
        <title>Annotation of Streptomyces viridochromogenes strain DSM 40736.</title>
        <authorList>
            <consortium name="The Broad Institute Genome Sequencing Platform"/>
            <consortium name="Broad Institute Microbial Sequencing Center"/>
            <person name="Fischbach M."/>
            <person name="Godfrey P."/>
            <person name="Ward D."/>
            <person name="Young S."/>
            <person name="Zeng Q."/>
            <person name="Koehrsen M."/>
            <person name="Alvarado L."/>
            <person name="Berlin A.M."/>
            <person name="Bochicchio J."/>
            <person name="Borenstein D."/>
            <person name="Chapman S.B."/>
            <person name="Chen Z."/>
            <person name="Engels R."/>
            <person name="Freedman E."/>
            <person name="Gellesch M."/>
            <person name="Goldberg J."/>
            <person name="Griggs A."/>
            <person name="Gujja S."/>
            <person name="Heilman E.R."/>
            <person name="Heiman D.I."/>
            <person name="Hepburn T.A."/>
            <person name="Howarth C."/>
            <person name="Jen D."/>
            <person name="Larson L."/>
            <person name="Lewis B."/>
            <person name="Mehta T."/>
            <person name="Park D."/>
            <person name="Pearson M."/>
            <person name="Richards J."/>
            <person name="Roberts A."/>
            <person name="Saif S."/>
            <person name="Shea T.D."/>
            <person name="Shenoy N."/>
            <person name="Sisk P."/>
            <person name="Stolte C."/>
            <person name="Sykes S.N."/>
            <person name="Thomson T."/>
            <person name="Walk T."/>
            <person name="White J."/>
            <person name="Yandava C."/>
            <person name="Straight P."/>
            <person name="Clardy J."/>
            <person name="Hung D."/>
            <person name="Kolter R."/>
            <person name="Mekalanos J."/>
            <person name="Walker S."/>
            <person name="Walsh C.T."/>
            <person name="Wieland-Brown L.C."/>
            <person name="Haas B."/>
            <person name="Nusbaum C."/>
            <person name="Birren B."/>
        </authorList>
    </citation>
    <scope>NUCLEOTIDE SEQUENCE [LARGE SCALE GENOMIC DNA]</scope>
    <source>
        <strain evidence="2">DSM 40736 / JCM 4977 / BCRC 1201 / Tue 494</strain>
    </source>
</reference>
<evidence type="ECO:0000313" key="1">
    <source>
        <dbReference type="EMBL" id="EFL36269.1"/>
    </source>
</evidence>
<dbReference type="SUPFAM" id="SSF142906">
    <property type="entry name" value="YjbR-like"/>
    <property type="match status" value="1"/>
</dbReference>
<dbReference type="InterPro" id="IPR058532">
    <property type="entry name" value="YjbR/MT2646/Rv2570-like"/>
</dbReference>
<keyword evidence="2" id="KW-1185">Reference proteome</keyword>
<dbReference type="Gene3D" id="3.90.1150.30">
    <property type="match status" value="1"/>
</dbReference>